<dbReference type="Proteomes" id="UP000051297">
    <property type="component" value="Unassembled WGS sequence"/>
</dbReference>
<sequence length="415" mass="43971">MASLIQTVSSTAVGGQNLPNSVRTQYIENYIEAAEMARVYDQIAAPIGRDMSNLARGSSVQVNALSDMQPGTSAISEVSDIAMQALRDATLSITPTSRGEGIQCSELLLNQAYTDYGAQRFGIVGKGLMESLEVLARDAATQGSLVIRQGVAARTSLLASATGHRATDGLFSDASTMLETLKCPGFKGMGGGRRWVAIMHPAAFHDIREDGNVQNVGIYQDKGIILNYELGSIGPFALVSSAWAKVFGGAGAPLTDPGSAVFYTLTSSVNALDKTLVLSTVTHLDTPTNKWLTIGTRETGDTSYPLNDRVRFVSHAAGVVTFVGEASNGGLRFDHAAATWVGNASDVFPIVFGGPMSLAKVYEPSVGEYGTIVGPKRDGSLDQWVTLGFKWYGNYGRMSESWLMRAEVASSASVA</sequence>
<dbReference type="STRING" id="1576480.XU08_C0007G0004"/>
<organism evidence="1 2">
    <name type="scientific">candidate division WWE3 bacterium CSP1-7</name>
    <dbReference type="NCBI Taxonomy" id="1576480"/>
    <lineage>
        <taxon>Bacteria</taxon>
        <taxon>Katanobacteria</taxon>
    </lineage>
</organism>
<protein>
    <recommendedName>
        <fullName evidence="3">N4-gp56 family major capsid protein</fullName>
    </recommendedName>
</protein>
<comment type="caution">
    <text evidence="1">The sequence shown here is derived from an EMBL/GenBank/DDBJ whole genome shotgun (WGS) entry which is preliminary data.</text>
</comment>
<reference evidence="1 2" key="1">
    <citation type="submission" date="2015-05" db="EMBL/GenBank/DDBJ databases">
        <title>Critical biogeochemical functions in the subsurface are associated with bacteria from new phyla and little studied lineages.</title>
        <authorList>
            <person name="Hug L.A."/>
            <person name="Thomas B.C."/>
            <person name="Sharon I."/>
            <person name="Brown C.T."/>
            <person name="Sharma R."/>
            <person name="Hettich R.L."/>
            <person name="Wilkins M.J."/>
            <person name="Williams K.H."/>
            <person name="Singh A."/>
            <person name="Banfield J.F."/>
        </authorList>
    </citation>
    <scope>NUCLEOTIDE SEQUENCE [LARGE SCALE GENOMIC DNA]</scope>
    <source>
        <strain evidence="1">CSP1-7</strain>
    </source>
</reference>
<gene>
    <name evidence="1" type="ORF">XU08_C0007G0004</name>
</gene>
<dbReference type="EMBL" id="LDXK01000007">
    <property type="protein sequence ID" value="KRT67184.1"/>
    <property type="molecule type" value="Genomic_DNA"/>
</dbReference>
<evidence type="ECO:0000313" key="1">
    <source>
        <dbReference type="EMBL" id="KRT67184.1"/>
    </source>
</evidence>
<evidence type="ECO:0000313" key="2">
    <source>
        <dbReference type="Proteomes" id="UP000051297"/>
    </source>
</evidence>
<evidence type="ECO:0008006" key="3">
    <source>
        <dbReference type="Google" id="ProtNLM"/>
    </source>
</evidence>
<proteinExistence type="predicted"/>
<dbReference type="AlphaFoldDB" id="A0A0T5ZWL6"/>
<accession>A0A0T5ZWL6</accession>
<name>A0A0T5ZWL6_UNCKA</name>